<name>A0A420IZL2_9PEZI</name>
<proteinExistence type="predicted"/>
<comment type="caution">
    <text evidence="2">The sequence shown here is derived from an EMBL/GenBank/DDBJ whole genome shotgun (WGS) entry which is preliminary data.</text>
</comment>
<dbReference type="AlphaFoldDB" id="A0A420IZL2"/>
<gene>
    <name evidence="2" type="ORF">GcM3_050024</name>
</gene>
<protein>
    <submittedName>
        <fullName evidence="2">Uncharacterized protein</fullName>
    </submittedName>
</protein>
<evidence type="ECO:0000313" key="2">
    <source>
        <dbReference type="EMBL" id="RKF79980.1"/>
    </source>
</evidence>
<evidence type="ECO:0000256" key="1">
    <source>
        <dbReference type="SAM" id="MobiDB-lite"/>
    </source>
</evidence>
<dbReference type="EMBL" id="MCBQ01005004">
    <property type="protein sequence ID" value="RKF79980.1"/>
    <property type="molecule type" value="Genomic_DNA"/>
</dbReference>
<keyword evidence="3" id="KW-1185">Reference proteome</keyword>
<reference evidence="2 3" key="1">
    <citation type="journal article" date="2018" name="BMC Genomics">
        <title>Comparative genome analyses reveal sequence features reflecting distinct modes of host-adaptation between dicot and monocot powdery mildew.</title>
        <authorList>
            <person name="Wu Y."/>
            <person name="Ma X."/>
            <person name="Pan Z."/>
            <person name="Kale S.D."/>
            <person name="Song Y."/>
            <person name="King H."/>
            <person name="Zhang Q."/>
            <person name="Presley C."/>
            <person name="Deng X."/>
            <person name="Wei C.I."/>
            <person name="Xiao S."/>
        </authorList>
    </citation>
    <scope>NUCLEOTIDE SEQUENCE [LARGE SCALE GENOMIC DNA]</scope>
    <source>
        <strain evidence="2">UMSG3</strain>
    </source>
</reference>
<feature type="region of interest" description="Disordered" evidence="1">
    <location>
        <begin position="1"/>
        <end position="28"/>
    </location>
</feature>
<organism evidence="2 3">
    <name type="scientific">Golovinomyces cichoracearum</name>
    <dbReference type="NCBI Taxonomy" id="62708"/>
    <lineage>
        <taxon>Eukaryota</taxon>
        <taxon>Fungi</taxon>
        <taxon>Dikarya</taxon>
        <taxon>Ascomycota</taxon>
        <taxon>Pezizomycotina</taxon>
        <taxon>Leotiomycetes</taxon>
        <taxon>Erysiphales</taxon>
        <taxon>Erysiphaceae</taxon>
        <taxon>Golovinomyces</taxon>
    </lineage>
</organism>
<evidence type="ECO:0000313" key="3">
    <source>
        <dbReference type="Proteomes" id="UP000283383"/>
    </source>
</evidence>
<sequence>MEIDDESESESKTDNFTPLLSMNPPKRTADTLNLFDEAQDISSTQKDDLPLQNSTLMVKTKGLLKLMGSYVEEIEFPEAGSEFLELISDGVSHAVRGEKISLKKLLLDPSLVYDAWQATLVIAILAPTRAKAATILQHRDIIARIFGDAIVERQESCETFILRPLSKLVTTVDGTKDLVDDMILQEPGFAPI</sequence>
<dbReference type="STRING" id="62708.A0A420IZL2"/>
<accession>A0A420IZL2</accession>
<dbReference type="Proteomes" id="UP000283383">
    <property type="component" value="Unassembled WGS sequence"/>
</dbReference>